<evidence type="ECO:0000313" key="3">
    <source>
        <dbReference type="EMBL" id="NEW45443.1"/>
    </source>
</evidence>
<name>A0A6P1D9P4_9NOCA</name>
<sequence length="98" mass="10116">MTAEQEALLRELRAQIGELRTEVSDLEATVADLVVRVEQLAGPSLSWLLSLPVTLIGEVLTRIGAAISALPGVSGCAGPDSGAAESVDRSRMEAKSGG</sequence>
<keyword evidence="6" id="KW-1185">Reference proteome</keyword>
<proteinExistence type="predicted"/>
<reference evidence="5 6" key="1">
    <citation type="submission" date="2020-01" db="EMBL/GenBank/DDBJ databases">
        <title>Genetics and antimicrobial susceptibilities of Nocardia species isolated from the soil; a comparison with species isolated from humans.</title>
        <authorList>
            <person name="Carrasco G."/>
            <person name="Monzon S."/>
            <person name="Sansegundo M."/>
            <person name="Garcia E."/>
            <person name="Garrido N."/>
            <person name="Medina M.J."/>
            <person name="Villalon P."/>
            <person name="Ramirez-Arocha A.C."/>
            <person name="Jimenez P."/>
            <person name="Cuesta I."/>
            <person name="Valdezate S."/>
        </authorList>
    </citation>
    <scope>NUCLEOTIDE SEQUENCE [LARGE SCALE GENOMIC DNA]</scope>
    <source>
        <strain evidence="3 5">CNM20110639</strain>
        <strain evidence="4 6">CNM20110649</strain>
    </source>
</reference>
<dbReference type="Proteomes" id="UP000468928">
    <property type="component" value="Unassembled WGS sequence"/>
</dbReference>
<protein>
    <submittedName>
        <fullName evidence="3">DUF4200 domain-containing protein</fullName>
    </submittedName>
</protein>
<evidence type="ECO:0000313" key="5">
    <source>
        <dbReference type="Proteomes" id="UP000468928"/>
    </source>
</evidence>
<dbReference type="Proteomes" id="UP000470876">
    <property type="component" value="Unassembled WGS sequence"/>
</dbReference>
<feature type="coiled-coil region" evidence="1">
    <location>
        <begin position="2"/>
        <end position="29"/>
    </location>
</feature>
<evidence type="ECO:0000313" key="6">
    <source>
        <dbReference type="Proteomes" id="UP000470876"/>
    </source>
</evidence>
<dbReference type="RefSeq" id="WP_163826363.1">
    <property type="nucleotide sequence ID" value="NZ_JAAGUX010000030.1"/>
</dbReference>
<evidence type="ECO:0000256" key="2">
    <source>
        <dbReference type="SAM" id="MobiDB-lite"/>
    </source>
</evidence>
<evidence type="ECO:0000313" key="4">
    <source>
        <dbReference type="EMBL" id="NEW57441.1"/>
    </source>
</evidence>
<feature type="compositionally biased region" description="Basic and acidic residues" evidence="2">
    <location>
        <begin position="86"/>
        <end position="98"/>
    </location>
</feature>
<accession>A0A6P1D9P4</accession>
<dbReference type="AlphaFoldDB" id="A0A6P1D9P4"/>
<dbReference type="EMBL" id="JAAGUX010000030">
    <property type="protein sequence ID" value="NEW57441.1"/>
    <property type="molecule type" value="Genomic_DNA"/>
</dbReference>
<feature type="region of interest" description="Disordered" evidence="2">
    <location>
        <begin position="74"/>
        <end position="98"/>
    </location>
</feature>
<dbReference type="EMBL" id="JAAGUZ010000031">
    <property type="protein sequence ID" value="NEW45443.1"/>
    <property type="molecule type" value="Genomic_DNA"/>
</dbReference>
<comment type="caution">
    <text evidence="3">The sequence shown here is derived from an EMBL/GenBank/DDBJ whole genome shotgun (WGS) entry which is preliminary data.</text>
</comment>
<keyword evidence="1" id="KW-0175">Coiled coil</keyword>
<gene>
    <name evidence="3" type="ORF">GV789_13400</name>
    <name evidence="4" type="ORF">GV794_17520</name>
</gene>
<evidence type="ECO:0000256" key="1">
    <source>
        <dbReference type="SAM" id="Coils"/>
    </source>
</evidence>
<organism evidence="3 5">
    <name type="scientific">Nocardia cyriacigeorgica</name>
    <dbReference type="NCBI Taxonomy" id="135487"/>
    <lineage>
        <taxon>Bacteria</taxon>
        <taxon>Bacillati</taxon>
        <taxon>Actinomycetota</taxon>
        <taxon>Actinomycetes</taxon>
        <taxon>Mycobacteriales</taxon>
        <taxon>Nocardiaceae</taxon>
        <taxon>Nocardia</taxon>
    </lineage>
</organism>